<comment type="catalytic activity">
    <reaction evidence="13">
        <text>(S)-acetoin + NAD(+) = diacetyl + NADH + H(+)</text>
        <dbReference type="Rhea" id="RHEA:27286"/>
        <dbReference type="ChEBI" id="CHEBI:15378"/>
        <dbReference type="ChEBI" id="CHEBI:15687"/>
        <dbReference type="ChEBI" id="CHEBI:16583"/>
        <dbReference type="ChEBI" id="CHEBI:57540"/>
        <dbReference type="ChEBI" id="CHEBI:57945"/>
        <dbReference type="EC" id="1.1.1.304"/>
    </reaction>
</comment>
<evidence type="ECO:0000256" key="10">
    <source>
        <dbReference type="ARBA" id="ARBA00029989"/>
    </source>
</evidence>
<keyword evidence="7" id="KW-0560">Oxidoreductase</keyword>
<dbReference type="InterPro" id="IPR002347">
    <property type="entry name" value="SDR_fam"/>
</dbReference>
<sequence>MKKNVLITGGFKGIGKQVALEFLKNDYHVCITSRYFEKEKRIPHLFSSYEENISFYQLDVTDEEQVNEIINKIVKKFGRLDVLVNNAGISLSDGLLTETKTTDFNKMINTNILGTYFCMKYALKHMQKVSCGAIVNISSITGLSGFPYSILYGSTKHAVIGLTKGAAVEFADKGIKINAVAPGIIKTETLQKEIDSGEFSEDSISSIHPMQKLGTTLDVAKGIYFLANEDNNFITGHVLSIDGGYLSQ</sequence>
<evidence type="ECO:0000256" key="7">
    <source>
        <dbReference type="ARBA" id="ARBA00023002"/>
    </source>
</evidence>
<feature type="binding site" evidence="15">
    <location>
        <position position="152"/>
    </location>
    <ligand>
        <name>NADP(+)</name>
        <dbReference type="ChEBI" id="CHEBI:58349"/>
    </ligand>
</feature>
<dbReference type="PDB" id="4QED">
    <property type="method" value="X-ray"/>
    <property type="resolution" value="1.85 A"/>
    <property type="chains" value="A/B=1-248"/>
</dbReference>
<protein>
    <recommendedName>
        <fullName evidence="6">3-oxoacyl-[acyl-carrier-protein] reductase FabG</fullName>
        <ecNumber evidence="4">1.1.1.304</ecNumber>
    </recommendedName>
    <alternativeName>
        <fullName evidence="10">Acetoin(diacetyl) reductase</fullName>
    </alternativeName>
    <alternativeName>
        <fullName evidence="8 12">Beta-Ketoacyl-acyl carrier protein reductase</fullName>
    </alternativeName>
    <alternativeName>
        <fullName evidence="9">Beta-ketoacyl-ACP reductase</fullName>
    </alternativeName>
    <alternativeName>
        <fullName evidence="5">Diacetyl reductase [(S)-acetoin forming]</fullName>
    </alternativeName>
    <alternativeName>
        <fullName evidence="11">Meso-2,3-butanediol dehydrogenase</fullName>
    </alternativeName>
</protein>
<keyword evidence="15 16" id="KW-0002">3D-structure</keyword>
<comment type="similarity">
    <text evidence="3">Belongs to the short-chain dehydrogenases/reductases (SDR) family.</text>
</comment>
<dbReference type="Pfam" id="PF13561">
    <property type="entry name" value="adh_short_C2"/>
    <property type="match status" value="1"/>
</dbReference>
<evidence type="ECO:0007829" key="16">
    <source>
        <dbReference type="PDB" id="4QED"/>
    </source>
</evidence>
<dbReference type="PRINTS" id="PR00081">
    <property type="entry name" value="GDHRDH"/>
</dbReference>
<dbReference type="AlphaFoldDB" id="I6ZQW6"/>
<evidence type="ECO:0000256" key="12">
    <source>
        <dbReference type="ARBA" id="ARBA00032683"/>
    </source>
</evidence>
<evidence type="ECO:0000256" key="1">
    <source>
        <dbReference type="ARBA" id="ARBA00002607"/>
    </source>
</evidence>
<evidence type="ECO:0000256" key="3">
    <source>
        <dbReference type="ARBA" id="ARBA00006484"/>
    </source>
</evidence>
<dbReference type="PANTHER" id="PTHR42879:SF2">
    <property type="entry name" value="3-OXOACYL-[ACYL-CARRIER-PROTEIN] REDUCTASE FABG"/>
    <property type="match status" value="1"/>
</dbReference>
<evidence type="ECO:0000256" key="9">
    <source>
        <dbReference type="ARBA" id="ARBA00029899"/>
    </source>
</evidence>
<dbReference type="InterPro" id="IPR020904">
    <property type="entry name" value="Sc_DH/Rdtase_CS"/>
</dbReference>
<evidence type="ECO:0000256" key="11">
    <source>
        <dbReference type="ARBA" id="ARBA00031758"/>
    </source>
</evidence>
<reference evidence="15 16" key="3">
    <citation type="journal article" date="2014" name="ACS Chem. Biol.">
        <title>Substrate specificity of the lanthipeptide peptidase ElxP and the oxidoreductase ElxO.</title>
        <authorList>
            <person name="Ortega M.A."/>
            <person name="Velasquez J.E."/>
            <person name="Garg N."/>
            <person name="Zhang Q."/>
            <person name="Joyce R.E."/>
            <person name="Nair S.K."/>
            <person name="van der Donk W.A."/>
        </authorList>
    </citation>
    <scope>X-RAY CRYSTALLOGRAPHY (1.85 ANGSTROMS) IN COMPLEX WITH NADP(+)</scope>
</reference>
<dbReference type="InterPro" id="IPR036291">
    <property type="entry name" value="NAD(P)-bd_dom_sf"/>
</dbReference>
<evidence type="ECO:0000256" key="2">
    <source>
        <dbReference type="ARBA" id="ARBA00003200"/>
    </source>
</evidence>
<comment type="function">
    <text evidence="1">Catalyzes the NADPH-dependent reduction of beta-ketoacyl-ACP substrates to beta-hydroxyacyl-ACP products, the first reductive step in the elongation cycle of fatty acid biosynthesis.</text>
</comment>
<dbReference type="Gene3D" id="3.40.50.720">
    <property type="entry name" value="NAD(P)-binding Rossmann-like Domain"/>
    <property type="match status" value="1"/>
</dbReference>
<dbReference type="GO" id="GO:0052588">
    <property type="term" value="F:diacetyl reductase ((S)-acetoin forming) (NAD+) activity"/>
    <property type="evidence" value="ECO:0007669"/>
    <property type="project" value="UniProtKB-EC"/>
</dbReference>
<evidence type="ECO:0000256" key="8">
    <source>
        <dbReference type="ARBA" id="ARBA00029743"/>
    </source>
</evidence>
<evidence type="ECO:0000256" key="5">
    <source>
        <dbReference type="ARBA" id="ARBA00016110"/>
    </source>
</evidence>
<feature type="binding site" evidence="15 16">
    <location>
        <position position="14"/>
    </location>
    <ligand>
        <name>NADP(+)</name>
        <dbReference type="ChEBI" id="CHEBI:58349"/>
    </ligand>
</feature>
<evidence type="ECO:0000256" key="6">
    <source>
        <dbReference type="ARBA" id="ARBA00017650"/>
    </source>
</evidence>
<reference evidence="14" key="2">
    <citation type="submission" date="2012-04" db="EMBL/GenBank/DDBJ databases">
        <authorList>
            <person name="Rui C."/>
            <person name="Gexia Q."/>
            <person name="Juan W."/>
        </authorList>
    </citation>
    <scope>NUCLEOTIDE SEQUENCE</scope>
    <source>
        <strain evidence="14">15X154</strain>
    </source>
</reference>
<feature type="binding site" evidence="15 16">
    <location>
        <position position="59"/>
    </location>
    <ligand>
        <name>NADP(+)</name>
        <dbReference type="ChEBI" id="CHEBI:58349"/>
    </ligand>
</feature>
<feature type="binding site" evidence="15 16">
    <location>
        <position position="60"/>
    </location>
    <ligand>
        <name>NADP(+)</name>
        <dbReference type="ChEBI" id="CHEBI:58349"/>
    </ligand>
</feature>
<dbReference type="PDB" id="4QEC">
    <property type="method" value="X-ray"/>
    <property type="resolution" value="1.90 A"/>
    <property type="chains" value="A/B=1-248"/>
</dbReference>
<proteinExistence type="evidence at protein level"/>
<feature type="binding site" evidence="15 16">
    <location>
        <position position="156"/>
    </location>
    <ligand>
        <name>NADP(+)</name>
        <dbReference type="ChEBI" id="CHEBI:58349"/>
    </ligand>
</feature>
<feature type="binding site" evidence="15 16">
    <location>
        <position position="38"/>
    </location>
    <ligand>
        <name>NADP(+)</name>
        <dbReference type="ChEBI" id="CHEBI:58349"/>
    </ligand>
</feature>
<name>I6ZQW6_STAEP</name>
<dbReference type="GO" id="GO:0008206">
    <property type="term" value="P:bile acid metabolic process"/>
    <property type="evidence" value="ECO:0007669"/>
    <property type="project" value="UniProtKB-ARBA"/>
</dbReference>
<dbReference type="GO" id="GO:0000166">
    <property type="term" value="F:nucleotide binding"/>
    <property type="evidence" value="ECO:0007669"/>
    <property type="project" value="UniProtKB-KW"/>
</dbReference>
<gene>
    <name evidence="14" type="primary">elxO</name>
</gene>
<evidence type="ECO:0007829" key="15">
    <source>
        <dbReference type="PDB" id="4QEC"/>
    </source>
</evidence>
<reference evidence="14" key="1">
    <citation type="journal article" date="2011" name="Chem. Biol.">
        <title>Biosynthesis of the antimicrobial peptide epilancin 15X and its N-terminal lactate.</title>
        <authorList>
            <person name="Velasquez J.E."/>
            <person name="Zhang X."/>
            <person name="van der Donk W.A."/>
        </authorList>
    </citation>
    <scope>NUCLEOTIDE SEQUENCE</scope>
    <source>
        <strain evidence="14">15X154</strain>
    </source>
</reference>
<dbReference type="PDBsum" id="4QED"/>
<comment type="function">
    <text evidence="2">Catalyzes the irreversible reduction of 2,3-butanediol to (S)-acetoin in the presence of NADH.</text>
</comment>
<feature type="binding site" evidence="15 16">
    <location>
        <position position="34"/>
    </location>
    <ligand>
        <name>NADP(+)</name>
        <dbReference type="ChEBI" id="CHEBI:58349"/>
    </ligand>
</feature>
<dbReference type="SUPFAM" id="SSF51735">
    <property type="entry name" value="NAD(P)-binding Rossmann-fold domains"/>
    <property type="match status" value="1"/>
</dbReference>
<dbReference type="FunFam" id="3.40.50.720:FF:000084">
    <property type="entry name" value="Short-chain dehydrogenase reductase"/>
    <property type="match status" value="1"/>
</dbReference>
<feature type="binding site" evidence="15 16">
    <location>
        <position position="185"/>
    </location>
    <ligand>
        <name>NADP(+)</name>
        <dbReference type="ChEBI" id="CHEBI:58349"/>
    </ligand>
</feature>
<dbReference type="EvolutionaryTrace" id="I6ZQW6"/>
<dbReference type="CDD" id="cd05233">
    <property type="entry name" value="SDR_c"/>
    <property type="match status" value="1"/>
</dbReference>
<evidence type="ECO:0000256" key="13">
    <source>
        <dbReference type="ARBA" id="ARBA00047315"/>
    </source>
</evidence>
<keyword evidence="15 16" id="KW-0547">Nucleotide-binding</keyword>
<dbReference type="InterPro" id="IPR050259">
    <property type="entry name" value="SDR"/>
</dbReference>
<feature type="binding site" evidence="15 16">
    <location>
        <position position="86"/>
    </location>
    <ligand>
        <name>NADP(+)</name>
        <dbReference type="ChEBI" id="CHEBI:58349"/>
    </ligand>
</feature>
<dbReference type="EMBL" id="JQ979180">
    <property type="protein sequence ID" value="AFN69430.1"/>
    <property type="molecule type" value="Genomic_DNA"/>
</dbReference>
<dbReference type="PDBsum" id="4QEC"/>
<dbReference type="PRINTS" id="PR00080">
    <property type="entry name" value="SDRFAMILY"/>
</dbReference>
<evidence type="ECO:0000313" key="14">
    <source>
        <dbReference type="EMBL" id="AFN69430.1"/>
    </source>
</evidence>
<dbReference type="PROSITE" id="PS00061">
    <property type="entry name" value="ADH_SHORT"/>
    <property type="match status" value="1"/>
</dbReference>
<organism evidence="14">
    <name type="scientific">Staphylococcus epidermidis</name>
    <dbReference type="NCBI Taxonomy" id="1282"/>
    <lineage>
        <taxon>Bacteria</taxon>
        <taxon>Bacillati</taxon>
        <taxon>Bacillota</taxon>
        <taxon>Bacilli</taxon>
        <taxon>Bacillales</taxon>
        <taxon>Staphylococcaceae</taxon>
        <taxon>Staphylococcus</taxon>
    </lineage>
</organism>
<dbReference type="PANTHER" id="PTHR42879">
    <property type="entry name" value="3-OXOACYL-(ACYL-CARRIER-PROTEIN) REDUCTASE"/>
    <property type="match status" value="1"/>
</dbReference>
<feature type="binding site" evidence="15 16">
    <location>
        <position position="33"/>
    </location>
    <ligand>
        <name>NADP(+)</name>
        <dbReference type="ChEBI" id="CHEBI:58349"/>
    </ligand>
</feature>
<dbReference type="EC" id="1.1.1.304" evidence="4"/>
<evidence type="ECO:0000256" key="4">
    <source>
        <dbReference type="ARBA" id="ARBA00012848"/>
    </source>
</evidence>
<accession>I6ZQW6</accession>
<dbReference type="SMR" id="I6ZQW6"/>